<keyword evidence="10" id="KW-0624">Polysaccharide degradation</keyword>
<dbReference type="GO" id="GO:0008061">
    <property type="term" value="F:chitin binding"/>
    <property type="evidence" value="ECO:0007669"/>
    <property type="project" value="InterPro"/>
</dbReference>
<dbReference type="Proteomes" id="UP000186594">
    <property type="component" value="Unassembled WGS sequence"/>
</dbReference>
<dbReference type="CDD" id="cd06548">
    <property type="entry name" value="GH18_chitinase"/>
    <property type="match status" value="1"/>
</dbReference>
<accession>A0A1U7LRB7</accession>
<dbReference type="GO" id="GO:0005576">
    <property type="term" value="C:extracellular region"/>
    <property type="evidence" value="ECO:0007669"/>
    <property type="project" value="UniProtKB-SubCell"/>
</dbReference>
<dbReference type="PROSITE" id="PS51910">
    <property type="entry name" value="GH18_2"/>
    <property type="match status" value="1"/>
</dbReference>
<dbReference type="STRING" id="1198029.A0A1U7LRB7"/>
<dbReference type="SMART" id="SM00636">
    <property type="entry name" value="Glyco_18"/>
    <property type="match status" value="1"/>
</dbReference>
<dbReference type="EMBL" id="LXFE01000497">
    <property type="protein sequence ID" value="OLL25123.1"/>
    <property type="molecule type" value="Genomic_DNA"/>
</dbReference>
<evidence type="ECO:0000313" key="13">
    <source>
        <dbReference type="Proteomes" id="UP000186594"/>
    </source>
</evidence>
<evidence type="ECO:0000256" key="9">
    <source>
        <dbReference type="ARBA" id="ARBA00023295"/>
    </source>
</evidence>
<comment type="catalytic activity">
    <reaction evidence="1">
        <text>Random endo-hydrolysis of N-acetyl-beta-D-glucosaminide (1-&gt;4)-beta-linkages in chitin and chitodextrins.</text>
        <dbReference type="EC" id="3.2.1.14"/>
    </reaction>
</comment>
<dbReference type="Pfam" id="PF00704">
    <property type="entry name" value="Glyco_hydro_18"/>
    <property type="match status" value="1"/>
</dbReference>
<dbReference type="EC" id="3.2.1.14" evidence="4"/>
<comment type="subcellular location">
    <subcellularLocation>
        <location evidence="2">Secreted</location>
    </subcellularLocation>
</comment>
<dbReference type="SUPFAM" id="SSF51445">
    <property type="entry name" value="(Trans)glycosidases"/>
    <property type="match status" value="1"/>
</dbReference>
<evidence type="ECO:0000256" key="5">
    <source>
        <dbReference type="ARBA" id="ARBA00022525"/>
    </source>
</evidence>
<dbReference type="InterPro" id="IPR011583">
    <property type="entry name" value="Chitinase_II/V-like_cat"/>
</dbReference>
<comment type="caution">
    <text evidence="12">The sequence shown here is derived from an EMBL/GenBank/DDBJ whole genome shotgun (WGS) entry which is preliminary data.</text>
</comment>
<organism evidence="12 13">
    <name type="scientific">Neolecta irregularis (strain DAH-3)</name>
    <dbReference type="NCBI Taxonomy" id="1198029"/>
    <lineage>
        <taxon>Eukaryota</taxon>
        <taxon>Fungi</taxon>
        <taxon>Dikarya</taxon>
        <taxon>Ascomycota</taxon>
        <taxon>Taphrinomycotina</taxon>
        <taxon>Neolectales</taxon>
        <taxon>Neolectaceae</taxon>
        <taxon>Neolecta</taxon>
    </lineage>
</organism>
<evidence type="ECO:0000313" key="12">
    <source>
        <dbReference type="EMBL" id="OLL25123.1"/>
    </source>
</evidence>
<keyword evidence="9" id="KW-0326">Glycosidase</keyword>
<dbReference type="InterPro" id="IPR050314">
    <property type="entry name" value="Glycosyl_Hydrlase_18"/>
</dbReference>
<gene>
    <name evidence="12" type="ORF">NEOLI_002867</name>
</gene>
<dbReference type="Gene3D" id="3.20.20.80">
    <property type="entry name" value="Glycosidases"/>
    <property type="match status" value="1"/>
</dbReference>
<sequence>MKSIAYFVNWAIYDRNYQPADIPVSYLNYLLYAFADIDVNTGNLVMQDPYADIEKHYPEDSWNEPGNNAYGCVKQIYKLKRANRNLKVLLSIGGWTYAHEQKHFDFASDPEKRKNFVSSSIELMKNYAWDGLDIDWEYPANDDEAGYLVSLLKETREGLDQYAEERGLPKEKFYLTVAAPAGLQNVSILHIKEMDAYLSWWNIMCYDYSGSWSKVADHSSNVYGGETNTDQAMMAYLNGCVAADKLILGCPLYGRAFEDTNGPGFPFNGVGPGEWEAGVWDYKKLPLSGAVESFDDEAIAAWSYDDKKREMMFVLDTYLANSISSYDTPESVVAKVGYIKKESLGGIMWWETSGDNPVSNQRSLIRTAVDELGGKEELEFEENTIDYPDSIYDNIKNGLQYTN</sequence>
<dbReference type="PANTHER" id="PTHR11177">
    <property type="entry name" value="CHITINASE"/>
    <property type="match status" value="1"/>
</dbReference>
<evidence type="ECO:0000256" key="8">
    <source>
        <dbReference type="ARBA" id="ARBA00023277"/>
    </source>
</evidence>
<dbReference type="AlphaFoldDB" id="A0A1U7LRB7"/>
<evidence type="ECO:0000256" key="4">
    <source>
        <dbReference type="ARBA" id="ARBA00012729"/>
    </source>
</evidence>
<evidence type="ECO:0000256" key="10">
    <source>
        <dbReference type="ARBA" id="ARBA00023326"/>
    </source>
</evidence>
<dbReference type="GO" id="GO:0006032">
    <property type="term" value="P:chitin catabolic process"/>
    <property type="evidence" value="ECO:0007669"/>
    <property type="project" value="UniProtKB-KW"/>
</dbReference>
<dbReference type="FunFam" id="3.20.20.80:FF:000075">
    <property type="entry name" value="Sporulation-specific chitinase"/>
    <property type="match status" value="1"/>
</dbReference>
<dbReference type="GO" id="GO:0000272">
    <property type="term" value="P:polysaccharide catabolic process"/>
    <property type="evidence" value="ECO:0007669"/>
    <property type="project" value="UniProtKB-KW"/>
</dbReference>
<evidence type="ECO:0000256" key="3">
    <source>
        <dbReference type="ARBA" id="ARBA00008682"/>
    </source>
</evidence>
<keyword evidence="13" id="KW-1185">Reference proteome</keyword>
<dbReference type="FunFam" id="3.10.50.10:FF:000005">
    <property type="entry name" value="Endochitinase B1"/>
    <property type="match status" value="1"/>
</dbReference>
<dbReference type="InterPro" id="IPR029070">
    <property type="entry name" value="Chitinase_insertion_sf"/>
</dbReference>
<keyword evidence="8" id="KW-0119">Carbohydrate metabolism</keyword>
<protein>
    <recommendedName>
        <fullName evidence="4">chitinase</fullName>
        <ecNumber evidence="4">3.2.1.14</ecNumber>
    </recommendedName>
</protein>
<comment type="similarity">
    <text evidence="3">Belongs to the glycosyl hydrolase 18 family. Chitinase class V subfamily.</text>
</comment>
<name>A0A1U7LRB7_NEOID</name>
<evidence type="ECO:0000259" key="11">
    <source>
        <dbReference type="PROSITE" id="PS51910"/>
    </source>
</evidence>
<dbReference type="SUPFAM" id="SSF54556">
    <property type="entry name" value="Chitinase insertion domain"/>
    <property type="match status" value="1"/>
</dbReference>
<reference evidence="12 13" key="1">
    <citation type="submission" date="2016-04" db="EMBL/GenBank/DDBJ databases">
        <title>Evolutionary innovation and constraint leading to complex multicellularity in the Ascomycota.</title>
        <authorList>
            <person name="Cisse O."/>
            <person name="Nguyen A."/>
            <person name="Hewitt D.A."/>
            <person name="Jedd G."/>
            <person name="Stajich J.E."/>
        </authorList>
    </citation>
    <scope>NUCLEOTIDE SEQUENCE [LARGE SCALE GENOMIC DNA]</scope>
    <source>
        <strain evidence="12 13">DAH-3</strain>
    </source>
</reference>
<evidence type="ECO:0000256" key="7">
    <source>
        <dbReference type="ARBA" id="ARBA00023024"/>
    </source>
</evidence>
<dbReference type="InterPro" id="IPR001223">
    <property type="entry name" value="Glyco_hydro18_cat"/>
</dbReference>
<keyword evidence="5" id="KW-0964">Secreted</keyword>
<dbReference type="GO" id="GO:0008843">
    <property type="term" value="F:endochitinase activity"/>
    <property type="evidence" value="ECO:0007669"/>
    <property type="project" value="UniProtKB-EC"/>
</dbReference>
<keyword evidence="7" id="KW-0146">Chitin degradation</keyword>
<evidence type="ECO:0000256" key="6">
    <source>
        <dbReference type="ARBA" id="ARBA00022801"/>
    </source>
</evidence>
<evidence type="ECO:0000256" key="1">
    <source>
        <dbReference type="ARBA" id="ARBA00000822"/>
    </source>
</evidence>
<keyword evidence="6" id="KW-0378">Hydrolase</keyword>
<dbReference type="PANTHER" id="PTHR11177:SF365">
    <property type="entry name" value="ENDOCHITINASE B"/>
    <property type="match status" value="1"/>
</dbReference>
<dbReference type="InterPro" id="IPR017853">
    <property type="entry name" value="GH"/>
</dbReference>
<evidence type="ECO:0000256" key="2">
    <source>
        <dbReference type="ARBA" id="ARBA00004613"/>
    </source>
</evidence>
<proteinExistence type="inferred from homology"/>
<dbReference type="OMA" id="GATRYWD"/>
<dbReference type="OrthoDB" id="76388at2759"/>
<dbReference type="Gene3D" id="3.10.50.10">
    <property type="match status" value="1"/>
</dbReference>
<feature type="domain" description="GH18" evidence="11">
    <location>
        <begin position="1"/>
        <end position="375"/>
    </location>
</feature>